<sequence length="237" mass="26981">MKIQCIFYIFAAIDFPGNATLDAMSQNVNYVLLKVNYEQVVQPGGEEWQQMSAAEKKYFRQCAKCCRAASGPYNAYKISDEKDSATKVSHPNSDGNSKRKVKATFCGAMQYSTRNDPQRATTVEIKSIWHLMKNFDVKILENPFYILTVESYEIACKKEIPAEIAFVRFSLKEGIIAAKSFILQPTMRSHKINPLNLCQATNRYRYVAEQIKSLCDSNDPCSFIFTLANDFNEVQRA</sequence>
<protein>
    <submittedName>
        <fullName evidence="2">Uncharacterized protein</fullName>
    </submittedName>
</protein>
<dbReference type="WBParaSite" id="nRc.2.0.1.t09719-RA">
    <property type="protein sequence ID" value="nRc.2.0.1.t09719-RA"/>
    <property type="gene ID" value="nRc.2.0.1.g09719"/>
</dbReference>
<name>A0A915I6F3_ROMCU</name>
<dbReference type="Proteomes" id="UP000887565">
    <property type="component" value="Unplaced"/>
</dbReference>
<evidence type="ECO:0000313" key="2">
    <source>
        <dbReference type="WBParaSite" id="nRc.2.0.1.t09719-RA"/>
    </source>
</evidence>
<organism evidence="1 2">
    <name type="scientific">Romanomermis culicivorax</name>
    <name type="common">Nematode worm</name>
    <dbReference type="NCBI Taxonomy" id="13658"/>
    <lineage>
        <taxon>Eukaryota</taxon>
        <taxon>Metazoa</taxon>
        <taxon>Ecdysozoa</taxon>
        <taxon>Nematoda</taxon>
        <taxon>Enoplea</taxon>
        <taxon>Dorylaimia</taxon>
        <taxon>Mermithida</taxon>
        <taxon>Mermithoidea</taxon>
        <taxon>Mermithidae</taxon>
        <taxon>Romanomermis</taxon>
    </lineage>
</organism>
<proteinExistence type="predicted"/>
<evidence type="ECO:0000313" key="1">
    <source>
        <dbReference type="Proteomes" id="UP000887565"/>
    </source>
</evidence>
<dbReference type="AlphaFoldDB" id="A0A915I6F3"/>
<accession>A0A915I6F3</accession>
<keyword evidence="1" id="KW-1185">Reference proteome</keyword>
<reference evidence="2" key="1">
    <citation type="submission" date="2022-11" db="UniProtKB">
        <authorList>
            <consortium name="WormBaseParasite"/>
        </authorList>
    </citation>
    <scope>IDENTIFICATION</scope>
</reference>